<dbReference type="Proteomes" id="UP000323732">
    <property type="component" value="Unassembled WGS sequence"/>
</dbReference>
<dbReference type="PANTHER" id="PTHR36204">
    <property type="entry name" value="N-ACETYLMANNOSAMINE-6-PHOSPHATE 2-EPIMERASE-RELATED"/>
    <property type="match status" value="1"/>
</dbReference>
<sequence>MVKQAFMEKIKGQLIVSCQALPEEPLHGADMMARMAVAAKEGGAAAIRANGTDDVIAIRKACNLPVIGLIKRDYSGSPVYITPTKVELDALIEAGADVIALDATKQKRPNGESLEELILYIRERSSCLIMGDISNFEEGIAAGWAGVDLISTTLSSYTPYTKDRRIPDLPLIEELAKATEIPIIAEGNIKTPMEAAEALKLGAHAVVVGTAITRPQVITKQFYEAIRETAERMTLKKQVK</sequence>
<dbReference type="GO" id="GO:0047465">
    <property type="term" value="F:N-acylglucosamine-6-phosphate 2-epimerase activity"/>
    <property type="evidence" value="ECO:0007669"/>
    <property type="project" value="UniProtKB-EC"/>
</dbReference>
<protein>
    <recommendedName>
        <fullName evidence="7">Putative N-acetylmannosamine-6-phosphate 2-epimerase</fullName>
        <ecNumber evidence="7">5.1.3.9</ecNumber>
    </recommendedName>
    <alternativeName>
        <fullName evidence="7">ManNAc-6-P epimerase</fullName>
    </alternativeName>
</protein>
<evidence type="ECO:0000256" key="7">
    <source>
        <dbReference type="HAMAP-Rule" id="MF_01235"/>
    </source>
</evidence>
<dbReference type="GO" id="GO:0005829">
    <property type="term" value="C:cytosol"/>
    <property type="evidence" value="ECO:0007669"/>
    <property type="project" value="TreeGrafter"/>
</dbReference>
<dbReference type="InterPro" id="IPR013785">
    <property type="entry name" value="Aldolase_TIM"/>
</dbReference>
<dbReference type="InterPro" id="IPR011060">
    <property type="entry name" value="RibuloseP-bd_barrel"/>
</dbReference>
<evidence type="ECO:0000313" key="8">
    <source>
        <dbReference type="EMBL" id="TYS63884.1"/>
    </source>
</evidence>
<proteinExistence type="inferred from homology"/>
<dbReference type="PANTHER" id="PTHR36204:SF1">
    <property type="entry name" value="N-ACETYLMANNOSAMINE-6-PHOSPHATE 2-EPIMERASE-RELATED"/>
    <property type="match status" value="1"/>
</dbReference>
<evidence type="ECO:0000256" key="3">
    <source>
        <dbReference type="ARBA" id="ARBA00005081"/>
    </source>
</evidence>
<dbReference type="EC" id="5.1.3.9" evidence="7"/>
<gene>
    <name evidence="7" type="primary">nanE</name>
    <name evidence="8" type="ORF">FZD47_10255</name>
</gene>
<dbReference type="UniPathway" id="UPA00629">
    <property type="reaction ID" value="UER00682"/>
</dbReference>
<comment type="similarity">
    <text evidence="4 7">Belongs to the NanE family.</text>
</comment>
<dbReference type="NCBIfam" id="NF002231">
    <property type="entry name" value="PRK01130.1"/>
    <property type="match status" value="1"/>
</dbReference>
<dbReference type="GO" id="GO:0006053">
    <property type="term" value="P:N-acetylmannosamine catabolic process"/>
    <property type="evidence" value="ECO:0007669"/>
    <property type="project" value="TreeGrafter"/>
</dbReference>
<evidence type="ECO:0000313" key="9">
    <source>
        <dbReference type="Proteomes" id="UP000323732"/>
    </source>
</evidence>
<dbReference type="AlphaFoldDB" id="A0A5D4SNH9"/>
<dbReference type="CDD" id="cd04729">
    <property type="entry name" value="NanE"/>
    <property type="match status" value="1"/>
</dbReference>
<dbReference type="Pfam" id="PF04131">
    <property type="entry name" value="NanE"/>
    <property type="match status" value="1"/>
</dbReference>
<dbReference type="Gene3D" id="3.20.20.70">
    <property type="entry name" value="Aldolase class I"/>
    <property type="match status" value="1"/>
</dbReference>
<comment type="function">
    <text evidence="2 7">Converts N-acetylmannosamine-6-phosphate (ManNAc-6-P) to N-acetylglucosamine-6-phosphate (GlcNAc-6-P).</text>
</comment>
<comment type="caution">
    <text evidence="8">The sequence shown here is derived from an EMBL/GenBank/DDBJ whole genome shotgun (WGS) entry which is preliminary data.</text>
</comment>
<dbReference type="InterPro" id="IPR007260">
    <property type="entry name" value="NanE"/>
</dbReference>
<dbReference type="GO" id="GO:0019262">
    <property type="term" value="P:N-acetylneuraminate catabolic process"/>
    <property type="evidence" value="ECO:0007669"/>
    <property type="project" value="UniProtKB-UniRule"/>
</dbReference>
<evidence type="ECO:0000256" key="6">
    <source>
        <dbReference type="ARBA" id="ARBA00023277"/>
    </source>
</evidence>
<comment type="catalytic activity">
    <reaction evidence="1 7">
        <text>an N-acyl-D-glucosamine 6-phosphate = an N-acyl-D-mannosamine 6-phosphate</text>
        <dbReference type="Rhea" id="RHEA:23932"/>
        <dbReference type="ChEBI" id="CHEBI:57599"/>
        <dbReference type="ChEBI" id="CHEBI:57666"/>
        <dbReference type="EC" id="5.1.3.9"/>
    </reaction>
</comment>
<comment type="pathway">
    <text evidence="3 7">Amino-sugar metabolism; N-acetylneuraminate degradation; D-fructose 6-phosphate from N-acetylneuraminate: step 3/5.</text>
</comment>
<dbReference type="SUPFAM" id="SSF51366">
    <property type="entry name" value="Ribulose-phoshate binding barrel"/>
    <property type="match status" value="1"/>
</dbReference>
<keyword evidence="5 7" id="KW-0413">Isomerase</keyword>
<reference evidence="8 9" key="1">
    <citation type="submission" date="2019-08" db="EMBL/GenBank/DDBJ databases">
        <title>Bacillus genomes from the desert of Cuatro Cienegas, Coahuila.</title>
        <authorList>
            <person name="Olmedo-Alvarez G."/>
        </authorList>
    </citation>
    <scope>NUCLEOTIDE SEQUENCE [LARGE SCALE GENOMIC DNA]</scope>
    <source>
        <strain evidence="8 9">CH37_1T</strain>
    </source>
</reference>
<dbReference type="RefSeq" id="WP_148949765.1">
    <property type="nucleotide sequence ID" value="NZ_VTES01000003.1"/>
</dbReference>
<evidence type="ECO:0000256" key="5">
    <source>
        <dbReference type="ARBA" id="ARBA00023235"/>
    </source>
</evidence>
<name>A0A5D4SNH9_9BACI</name>
<accession>A0A5D4SNH9</accession>
<dbReference type="HAMAP" id="MF_01235">
    <property type="entry name" value="ManNAc6P_epimer"/>
    <property type="match status" value="1"/>
</dbReference>
<keyword evidence="6 7" id="KW-0119">Carbohydrate metabolism</keyword>
<dbReference type="FunFam" id="3.20.20.70:FF:000035">
    <property type="entry name" value="Putative N-acetylmannosamine-6-phosphate 2-epimerase"/>
    <property type="match status" value="1"/>
</dbReference>
<evidence type="ECO:0000256" key="2">
    <source>
        <dbReference type="ARBA" id="ARBA00002147"/>
    </source>
</evidence>
<evidence type="ECO:0000256" key="1">
    <source>
        <dbReference type="ARBA" id="ARBA00000056"/>
    </source>
</evidence>
<dbReference type="GO" id="GO:0005975">
    <property type="term" value="P:carbohydrate metabolic process"/>
    <property type="evidence" value="ECO:0007669"/>
    <property type="project" value="UniProtKB-UniRule"/>
</dbReference>
<organism evidence="8 9">
    <name type="scientific">Bacillus infantis</name>
    <dbReference type="NCBI Taxonomy" id="324767"/>
    <lineage>
        <taxon>Bacteria</taxon>
        <taxon>Bacillati</taxon>
        <taxon>Bacillota</taxon>
        <taxon>Bacilli</taxon>
        <taxon>Bacillales</taxon>
        <taxon>Bacillaceae</taxon>
        <taxon>Bacillus</taxon>
    </lineage>
</organism>
<evidence type="ECO:0000256" key="4">
    <source>
        <dbReference type="ARBA" id="ARBA00007439"/>
    </source>
</evidence>
<dbReference type="EMBL" id="VTES01000003">
    <property type="protein sequence ID" value="TYS63884.1"/>
    <property type="molecule type" value="Genomic_DNA"/>
</dbReference>